<sequence length="112" mass="12601">MDEIIKGHVATIQSGDRVAQGQAFAALMEATETPVDWTYEAWDELLKTLTHRDNHQRAIGAQLLCNLAKSDPEGRILKDFDALLEVTRDERFVTARHCLLSLWKIGLAGKQQ</sequence>
<dbReference type="InterPro" id="IPR016024">
    <property type="entry name" value="ARM-type_fold"/>
</dbReference>
<organism evidence="1 2">
    <name type="scientific">Paludisphaera borealis</name>
    <dbReference type="NCBI Taxonomy" id="1387353"/>
    <lineage>
        <taxon>Bacteria</taxon>
        <taxon>Pseudomonadati</taxon>
        <taxon>Planctomycetota</taxon>
        <taxon>Planctomycetia</taxon>
        <taxon>Isosphaerales</taxon>
        <taxon>Isosphaeraceae</taxon>
        <taxon>Paludisphaera</taxon>
    </lineage>
</organism>
<dbReference type="EMBL" id="CP019082">
    <property type="protein sequence ID" value="APW60304.1"/>
    <property type="molecule type" value="Genomic_DNA"/>
</dbReference>
<protein>
    <submittedName>
        <fullName evidence="1">Uncharacterized protein</fullName>
    </submittedName>
</protein>
<name>A0A1U7CMY0_9BACT</name>
<dbReference type="AlphaFoldDB" id="A0A1U7CMY0"/>
<keyword evidence="2" id="KW-1185">Reference proteome</keyword>
<evidence type="ECO:0000313" key="1">
    <source>
        <dbReference type="EMBL" id="APW60304.1"/>
    </source>
</evidence>
<dbReference type="RefSeq" id="WP_210405694.1">
    <property type="nucleotide sequence ID" value="NZ_CP019082.1"/>
</dbReference>
<dbReference type="SUPFAM" id="SSF48371">
    <property type="entry name" value="ARM repeat"/>
    <property type="match status" value="1"/>
</dbReference>
<dbReference type="KEGG" id="pbor:BSF38_01772"/>
<reference evidence="2" key="1">
    <citation type="submission" date="2016-12" db="EMBL/GenBank/DDBJ databases">
        <title>Comparative genomics of four Isosphaeraceae planctomycetes: a common pool of plasmids and glycoside hydrolase genes.</title>
        <authorList>
            <person name="Ivanova A."/>
        </authorList>
    </citation>
    <scope>NUCLEOTIDE SEQUENCE [LARGE SCALE GENOMIC DNA]</scope>
    <source>
        <strain evidence="2">PX4</strain>
    </source>
</reference>
<proteinExistence type="predicted"/>
<accession>A0A1U7CMY0</accession>
<evidence type="ECO:0000313" key="2">
    <source>
        <dbReference type="Proteomes" id="UP000186309"/>
    </source>
</evidence>
<gene>
    <name evidence="1" type="ORF">BSF38_01772</name>
</gene>
<dbReference type="Proteomes" id="UP000186309">
    <property type="component" value="Chromosome"/>
</dbReference>